<keyword evidence="1" id="KW-1134">Transmembrane beta strand</keyword>
<organism evidence="6 7">
    <name type="scientific">Providencia stuartii</name>
    <dbReference type="NCBI Taxonomy" id="588"/>
    <lineage>
        <taxon>Bacteria</taxon>
        <taxon>Pseudomonadati</taxon>
        <taxon>Pseudomonadota</taxon>
        <taxon>Gammaproteobacteria</taxon>
        <taxon>Enterobacterales</taxon>
        <taxon>Morganellaceae</taxon>
        <taxon>Providencia</taxon>
    </lineage>
</organism>
<name>A0A1S1HLI0_PROST</name>
<dbReference type="InterPro" id="IPR005565">
    <property type="entry name" value="Hemolysn_activator_HlyB_C"/>
</dbReference>
<dbReference type="GO" id="GO:0008320">
    <property type="term" value="F:protein transmembrane transporter activity"/>
    <property type="evidence" value="ECO:0007669"/>
    <property type="project" value="TreeGrafter"/>
</dbReference>
<dbReference type="GO" id="GO:0046819">
    <property type="term" value="P:protein secretion by the type V secretion system"/>
    <property type="evidence" value="ECO:0007669"/>
    <property type="project" value="TreeGrafter"/>
</dbReference>
<dbReference type="PANTHER" id="PTHR34597">
    <property type="entry name" value="SLR1661 PROTEIN"/>
    <property type="match status" value="1"/>
</dbReference>
<keyword evidence="1" id="KW-0472">Membrane</keyword>
<evidence type="ECO:0000256" key="2">
    <source>
        <dbReference type="ARBA" id="ARBA00022692"/>
    </source>
</evidence>
<evidence type="ECO:0000313" key="6">
    <source>
        <dbReference type="EMBL" id="OHT22928.1"/>
    </source>
</evidence>
<proteinExistence type="predicted"/>
<dbReference type="Pfam" id="PF03865">
    <property type="entry name" value="ShlB"/>
    <property type="match status" value="1"/>
</dbReference>
<dbReference type="PANTHER" id="PTHR34597:SF3">
    <property type="entry name" value="OUTER MEMBRANE TRANSPORTER CDIB"/>
    <property type="match status" value="1"/>
</dbReference>
<protein>
    <submittedName>
        <fullName evidence="6">Hemolysin activator protein</fullName>
    </submittedName>
</protein>
<dbReference type="Gene3D" id="2.40.160.50">
    <property type="entry name" value="membrane protein fhac: a member of the omp85/tpsb transporter family"/>
    <property type="match status" value="1"/>
</dbReference>
<dbReference type="GO" id="GO:0098046">
    <property type="term" value="C:type V protein secretion system complex"/>
    <property type="evidence" value="ECO:0007669"/>
    <property type="project" value="TreeGrafter"/>
</dbReference>
<dbReference type="InterPro" id="IPR013686">
    <property type="entry name" value="Polypept-transport_assoc_ShlB"/>
</dbReference>
<dbReference type="InterPro" id="IPR051544">
    <property type="entry name" value="TPS_OM_transporter"/>
</dbReference>
<dbReference type="Pfam" id="PF08479">
    <property type="entry name" value="POTRA_2"/>
    <property type="match status" value="1"/>
</dbReference>
<dbReference type="AlphaFoldDB" id="A0A1S1HLI0"/>
<evidence type="ECO:0000259" key="5">
    <source>
        <dbReference type="Pfam" id="PF08479"/>
    </source>
</evidence>
<gene>
    <name evidence="6" type="ORF">A3Q29_08250</name>
</gene>
<feature type="domain" description="Haemolysin activator HlyB C-terminal" evidence="4">
    <location>
        <begin position="180"/>
        <end position="490"/>
    </location>
</feature>
<evidence type="ECO:0000256" key="3">
    <source>
        <dbReference type="ARBA" id="ARBA00023237"/>
    </source>
</evidence>
<feature type="domain" description="Polypeptide-transport-associated ShlB-type" evidence="5">
    <location>
        <begin position="55"/>
        <end position="115"/>
    </location>
</feature>
<comment type="caution">
    <text evidence="6">The sequence shown here is derived from an EMBL/GenBank/DDBJ whole genome shotgun (WGS) entry which is preliminary data.</text>
</comment>
<keyword evidence="3" id="KW-0998">Cell outer membrane</keyword>
<dbReference type="EMBL" id="LVIE01000201">
    <property type="protein sequence ID" value="OHT22928.1"/>
    <property type="molecule type" value="Genomic_DNA"/>
</dbReference>
<keyword evidence="7" id="KW-1185">Reference proteome</keyword>
<reference evidence="6 7" key="1">
    <citation type="submission" date="2016-03" db="EMBL/GenBank/DDBJ databases">
        <title>Genome sequence of Providencia stuartii strain, isolated from the salivary glands of larval Lucilia sericata.</title>
        <authorList>
            <person name="Yuan Y."/>
            <person name="Zhang Y."/>
            <person name="Fu S."/>
            <person name="Crippen T.L."/>
            <person name="Visi D."/>
            <person name="Benbow M.E."/>
            <person name="Allen M."/>
            <person name="Tomberlin J.K."/>
            <person name="Sze S.-H."/>
            <person name="Tarone A.M."/>
        </authorList>
    </citation>
    <scope>NUCLEOTIDE SEQUENCE [LARGE SCALE GENOMIC DNA]</scope>
    <source>
        <strain evidence="6 7">Crippen</strain>
    </source>
</reference>
<dbReference type="Proteomes" id="UP000179588">
    <property type="component" value="Unassembled WGS sequence"/>
</dbReference>
<sequence length="527" mass="60442">MLLMKVVYLLLFLLLLKWLPSYAGAMPIIKEPKSSCVVINQVYFTPLRLFPLVTSKHVSEWKSALEGLCASDETLLVYADYLNQQLAEVGYITSYIHYPQQNLLFGVLYVDLIAGKLQGIEFQDGVDTGWSLANAFPLQRGDVVHLHQLNQGLANLRNTQLVPYQIQIISDNERDNMNQLIIQRTAVRAFKGRLLFESKQSQEQPNQVISQVVMLANPLLLNDFFFFSLDSDIGQGTSKKFKSASLLYSIPYHYWLLSFYAGYQESTAYKNIQLFDQIALKNDLRNRLLLMQAEYVLHRSLNSTTSASVGAQVQTLDVFLNNYRLKTQQRFSSYGLFGLSHKRDFLQGSVAVSIIYKQSLDWFGSTRKQTTGLDRARIYQFSADYQRQFTFMNQPMYHSHEVELQLSHAKLDPLLEVNTITGRFGIRGFTGSLPIENAGENTLKIKNEWGWLLPWQEHKFYSGLDFASTSSERARFWQKNKLLGGEVGIQGQYKRMGYKVFFELPLWYSSTIKADPILLGAKLSIDY</sequence>
<evidence type="ECO:0000256" key="1">
    <source>
        <dbReference type="ARBA" id="ARBA00022452"/>
    </source>
</evidence>
<evidence type="ECO:0000313" key="7">
    <source>
        <dbReference type="Proteomes" id="UP000179588"/>
    </source>
</evidence>
<accession>A0A1S1HLI0</accession>
<keyword evidence="2" id="KW-0812">Transmembrane</keyword>
<evidence type="ECO:0000259" key="4">
    <source>
        <dbReference type="Pfam" id="PF03865"/>
    </source>
</evidence>